<accession>A0A918DLM2</accession>
<comment type="similarity">
    <text evidence="1">Belongs to the NAD(P)-dependent epimerase/dehydratase family. SDR39U1 subfamily.</text>
</comment>
<dbReference type="PANTHER" id="PTHR11092">
    <property type="entry name" value="SUGAR NUCLEOTIDE EPIMERASE RELATED"/>
    <property type="match status" value="1"/>
</dbReference>
<sequence length="299" mass="33473">MQILMTGGTGLIGTRLLSRLPEGYQVTVLTRNLAEAELALGRRASWISSFNELPSLDGYDAVINLAGEPIADKRWSNEQKQRICQSRWQITEKLVELCQTSANPPKVFLSGSAIGYYGRQGEELISEYHRSVHDEFSHQLCQRWEQIASQAQSENTRVCLLRTGIVLSRKGGALVKMLPAFRAGLGGRMGDGRQFMSWIHISDMMAAIRFLLETPDCQGPYNLTAPNPVTNQEFSETLATVLGRPCLFPMPGFALKLLFGEMSELLLYGQRVIPTRLEEAGFHFQFQHLKPALENLLQS</sequence>
<dbReference type="Pfam" id="PF08338">
    <property type="entry name" value="DUF1731"/>
    <property type="match status" value="1"/>
</dbReference>
<evidence type="ECO:0000256" key="1">
    <source>
        <dbReference type="ARBA" id="ARBA00009353"/>
    </source>
</evidence>
<name>A0A918DLM2_9ALTE</name>
<comment type="caution">
    <text evidence="4">The sequence shown here is derived from an EMBL/GenBank/DDBJ whole genome shotgun (WGS) entry which is preliminary data.</text>
</comment>
<gene>
    <name evidence="4" type="ORF">GCM10010982_25530</name>
</gene>
<dbReference type="EMBL" id="BMLS01000003">
    <property type="protein sequence ID" value="GGO70909.1"/>
    <property type="molecule type" value="Genomic_DNA"/>
</dbReference>
<dbReference type="Gene3D" id="3.40.50.720">
    <property type="entry name" value="NAD(P)-binding Rossmann-like Domain"/>
    <property type="match status" value="1"/>
</dbReference>
<dbReference type="PANTHER" id="PTHR11092:SF0">
    <property type="entry name" value="EPIMERASE FAMILY PROTEIN SDR39U1"/>
    <property type="match status" value="1"/>
</dbReference>
<organism evidence="4 5">
    <name type="scientific">Bowmanella pacifica</name>
    <dbReference type="NCBI Taxonomy" id="502051"/>
    <lineage>
        <taxon>Bacteria</taxon>
        <taxon>Pseudomonadati</taxon>
        <taxon>Pseudomonadota</taxon>
        <taxon>Gammaproteobacteria</taxon>
        <taxon>Alteromonadales</taxon>
        <taxon>Alteromonadaceae</taxon>
        <taxon>Bowmanella</taxon>
    </lineage>
</organism>
<dbReference type="SUPFAM" id="SSF51735">
    <property type="entry name" value="NAD(P)-binding Rossmann-fold domains"/>
    <property type="match status" value="1"/>
</dbReference>
<feature type="domain" description="DUF1731" evidence="3">
    <location>
        <begin position="250"/>
        <end position="296"/>
    </location>
</feature>
<dbReference type="InterPro" id="IPR001509">
    <property type="entry name" value="Epimerase_deHydtase"/>
</dbReference>
<keyword evidence="5" id="KW-1185">Reference proteome</keyword>
<dbReference type="Proteomes" id="UP000606935">
    <property type="component" value="Unassembled WGS sequence"/>
</dbReference>
<reference evidence="4" key="1">
    <citation type="journal article" date="2014" name="Int. J. Syst. Evol. Microbiol.">
        <title>Complete genome sequence of Corynebacterium casei LMG S-19264T (=DSM 44701T), isolated from a smear-ripened cheese.</title>
        <authorList>
            <consortium name="US DOE Joint Genome Institute (JGI-PGF)"/>
            <person name="Walter F."/>
            <person name="Albersmeier A."/>
            <person name="Kalinowski J."/>
            <person name="Ruckert C."/>
        </authorList>
    </citation>
    <scope>NUCLEOTIDE SEQUENCE</scope>
    <source>
        <strain evidence="4">CGMCC 1.7086</strain>
    </source>
</reference>
<dbReference type="Pfam" id="PF01370">
    <property type="entry name" value="Epimerase"/>
    <property type="match status" value="1"/>
</dbReference>
<reference evidence="4" key="2">
    <citation type="submission" date="2020-09" db="EMBL/GenBank/DDBJ databases">
        <authorList>
            <person name="Sun Q."/>
            <person name="Zhou Y."/>
        </authorList>
    </citation>
    <scope>NUCLEOTIDE SEQUENCE</scope>
    <source>
        <strain evidence="4">CGMCC 1.7086</strain>
    </source>
</reference>
<evidence type="ECO:0000313" key="5">
    <source>
        <dbReference type="Proteomes" id="UP000606935"/>
    </source>
</evidence>
<feature type="domain" description="NAD-dependent epimerase/dehydratase" evidence="2">
    <location>
        <begin position="3"/>
        <end position="222"/>
    </location>
</feature>
<dbReference type="InterPro" id="IPR010099">
    <property type="entry name" value="SDR39U1"/>
</dbReference>
<dbReference type="CDD" id="cd05242">
    <property type="entry name" value="SDR_a8"/>
    <property type="match status" value="1"/>
</dbReference>
<protein>
    <submittedName>
        <fullName evidence="4">Epimerase</fullName>
    </submittedName>
</protein>
<evidence type="ECO:0000313" key="4">
    <source>
        <dbReference type="EMBL" id="GGO70909.1"/>
    </source>
</evidence>
<evidence type="ECO:0000259" key="2">
    <source>
        <dbReference type="Pfam" id="PF01370"/>
    </source>
</evidence>
<evidence type="ECO:0000259" key="3">
    <source>
        <dbReference type="Pfam" id="PF08338"/>
    </source>
</evidence>
<dbReference type="RefSeq" id="WP_188695635.1">
    <property type="nucleotide sequence ID" value="NZ_BMLS01000003.1"/>
</dbReference>
<dbReference type="NCBIfam" id="TIGR01777">
    <property type="entry name" value="yfcH"/>
    <property type="match status" value="1"/>
</dbReference>
<proteinExistence type="inferred from homology"/>
<dbReference type="InterPro" id="IPR036291">
    <property type="entry name" value="NAD(P)-bd_dom_sf"/>
</dbReference>
<dbReference type="InterPro" id="IPR013549">
    <property type="entry name" value="DUF1731"/>
</dbReference>
<dbReference type="AlphaFoldDB" id="A0A918DLM2"/>